<evidence type="ECO:0000256" key="1">
    <source>
        <dbReference type="SAM" id="MobiDB-lite"/>
    </source>
</evidence>
<evidence type="ECO:0000313" key="4">
    <source>
        <dbReference type="Proteomes" id="UP001233172"/>
    </source>
</evidence>
<organism evidence="3 4">
    <name type="scientific">Biomphalaria pfeifferi</name>
    <name type="common">Bloodfluke planorb</name>
    <name type="synonym">Freshwater snail</name>
    <dbReference type="NCBI Taxonomy" id="112525"/>
    <lineage>
        <taxon>Eukaryota</taxon>
        <taxon>Metazoa</taxon>
        <taxon>Spiralia</taxon>
        <taxon>Lophotrochozoa</taxon>
        <taxon>Mollusca</taxon>
        <taxon>Gastropoda</taxon>
        <taxon>Heterobranchia</taxon>
        <taxon>Euthyneura</taxon>
        <taxon>Panpulmonata</taxon>
        <taxon>Hygrophila</taxon>
        <taxon>Lymnaeoidea</taxon>
        <taxon>Planorbidae</taxon>
        <taxon>Biomphalaria</taxon>
    </lineage>
</organism>
<feature type="non-terminal residue" evidence="3">
    <location>
        <position position="90"/>
    </location>
</feature>
<reference evidence="3" key="1">
    <citation type="journal article" date="2023" name="PLoS Negl. Trop. Dis.">
        <title>A genome sequence for Biomphalaria pfeifferi, the major vector snail for the human-infecting parasite Schistosoma mansoni.</title>
        <authorList>
            <person name="Bu L."/>
            <person name="Lu L."/>
            <person name="Laidemitt M.R."/>
            <person name="Zhang S.M."/>
            <person name="Mutuku M."/>
            <person name="Mkoji G."/>
            <person name="Steinauer M."/>
            <person name="Loker E.S."/>
        </authorList>
    </citation>
    <scope>NUCLEOTIDE SEQUENCE</scope>
    <source>
        <strain evidence="3">KasaAsao</strain>
    </source>
</reference>
<keyword evidence="2" id="KW-1133">Transmembrane helix</keyword>
<keyword evidence="2" id="KW-0812">Transmembrane</keyword>
<reference evidence="3" key="2">
    <citation type="submission" date="2023-04" db="EMBL/GenBank/DDBJ databases">
        <authorList>
            <person name="Bu L."/>
            <person name="Lu L."/>
            <person name="Laidemitt M.R."/>
            <person name="Zhang S.M."/>
            <person name="Mutuku M."/>
            <person name="Mkoji G."/>
            <person name="Steinauer M."/>
            <person name="Loker E.S."/>
        </authorList>
    </citation>
    <scope>NUCLEOTIDE SEQUENCE</scope>
    <source>
        <strain evidence="3">KasaAsao</strain>
        <tissue evidence="3">Whole Snail</tissue>
    </source>
</reference>
<dbReference type="AlphaFoldDB" id="A0AAD8FC91"/>
<evidence type="ECO:0000313" key="3">
    <source>
        <dbReference type="EMBL" id="KAK0059657.1"/>
    </source>
</evidence>
<feature type="region of interest" description="Disordered" evidence="1">
    <location>
        <begin position="1"/>
        <end position="25"/>
    </location>
</feature>
<name>A0AAD8FC91_BIOPF</name>
<feature type="transmembrane region" description="Helical" evidence="2">
    <location>
        <begin position="63"/>
        <end position="88"/>
    </location>
</feature>
<comment type="caution">
    <text evidence="3">The sequence shown here is derived from an EMBL/GenBank/DDBJ whole genome shotgun (WGS) entry which is preliminary data.</text>
</comment>
<evidence type="ECO:0000256" key="2">
    <source>
        <dbReference type="SAM" id="Phobius"/>
    </source>
</evidence>
<gene>
    <name evidence="3" type="ORF">Bpfe_010825</name>
</gene>
<dbReference type="EMBL" id="JASAOG010000040">
    <property type="protein sequence ID" value="KAK0059657.1"/>
    <property type="molecule type" value="Genomic_DNA"/>
</dbReference>
<accession>A0AAD8FC91</accession>
<proteinExistence type="predicted"/>
<dbReference type="Proteomes" id="UP001233172">
    <property type="component" value="Unassembled WGS sequence"/>
</dbReference>
<keyword evidence="4" id="KW-1185">Reference proteome</keyword>
<feature type="non-terminal residue" evidence="3">
    <location>
        <position position="1"/>
    </location>
</feature>
<sequence>KRNGRKNILTRRLHKKSKPEQAESTNNYRAMLYRGHYSDTSSLASRLTSSSSERRSRKRSRKIALFLVLLLLAFVIAALFGWLVYYLLSK</sequence>
<feature type="compositionally biased region" description="Basic residues" evidence="1">
    <location>
        <begin position="1"/>
        <end position="17"/>
    </location>
</feature>
<protein>
    <submittedName>
        <fullName evidence="3">Uncharacterized protein</fullName>
    </submittedName>
</protein>
<keyword evidence="2" id="KW-0472">Membrane</keyword>